<dbReference type="SUPFAM" id="SSF56935">
    <property type="entry name" value="Porins"/>
    <property type="match status" value="1"/>
</dbReference>
<dbReference type="STRING" id="1477437.SAMN05444682_1018"/>
<dbReference type="EMBL" id="FOQO01000001">
    <property type="protein sequence ID" value="SFH73091.1"/>
    <property type="molecule type" value="Genomic_DNA"/>
</dbReference>
<dbReference type="Proteomes" id="UP000198670">
    <property type="component" value="Unassembled WGS sequence"/>
</dbReference>
<feature type="signal peptide" evidence="1">
    <location>
        <begin position="1"/>
        <end position="17"/>
    </location>
</feature>
<sequence>MIGRCLLLLLISCESLAQTYIGPNYQAMGSTGTALEGIYSLTANPAGLVGVERPTASVNHQHHFFSNDVTTQAALLGVPTHLGSFGLALNRFGLKAAYNDLKASFSFAKRLGPQLALGLSTSYHQLHIPSYINVSALSVDVGMQYRFPKGIMIGMQYTNVGKATYRQAVYGTIPAYVKAGISYPWPQVVVAAEMEYRLTHHALDGHFGVEYTIADLLSLRGGVSVNPLQQHAGFGLRWQHFILDAAATFHPRLGTTPQIGISYAF</sequence>
<feature type="chain" id="PRO_5011664388" description="Outer membrane protein beta-barrel domain-containing protein" evidence="1">
    <location>
        <begin position="18"/>
        <end position="265"/>
    </location>
</feature>
<dbReference type="OrthoDB" id="748007at2"/>
<dbReference type="AlphaFoldDB" id="A0A1I3CG89"/>
<evidence type="ECO:0008006" key="4">
    <source>
        <dbReference type="Google" id="ProtNLM"/>
    </source>
</evidence>
<organism evidence="2 3">
    <name type="scientific">Parapedobacter indicus</name>
    <dbReference type="NCBI Taxonomy" id="1477437"/>
    <lineage>
        <taxon>Bacteria</taxon>
        <taxon>Pseudomonadati</taxon>
        <taxon>Bacteroidota</taxon>
        <taxon>Sphingobacteriia</taxon>
        <taxon>Sphingobacteriales</taxon>
        <taxon>Sphingobacteriaceae</taxon>
        <taxon>Parapedobacter</taxon>
    </lineage>
</organism>
<evidence type="ECO:0000313" key="2">
    <source>
        <dbReference type="EMBL" id="SFH73091.1"/>
    </source>
</evidence>
<keyword evidence="3" id="KW-1185">Reference proteome</keyword>
<reference evidence="2 3" key="1">
    <citation type="submission" date="2016-10" db="EMBL/GenBank/DDBJ databases">
        <authorList>
            <person name="de Groot N.N."/>
        </authorList>
    </citation>
    <scope>NUCLEOTIDE SEQUENCE [LARGE SCALE GENOMIC DNA]</scope>
    <source>
        <strain evidence="2 3">RK1</strain>
    </source>
</reference>
<gene>
    <name evidence="2" type="ORF">SAMN05444682_1018</name>
</gene>
<evidence type="ECO:0000256" key="1">
    <source>
        <dbReference type="SAM" id="SignalP"/>
    </source>
</evidence>
<protein>
    <recommendedName>
        <fullName evidence="4">Outer membrane protein beta-barrel domain-containing protein</fullName>
    </recommendedName>
</protein>
<name>A0A1I3CG89_9SPHI</name>
<dbReference type="Gene3D" id="2.40.160.60">
    <property type="entry name" value="Outer membrane protein transport protein (OMPP1/FadL/TodX)"/>
    <property type="match status" value="1"/>
</dbReference>
<proteinExistence type="predicted"/>
<dbReference type="RefSeq" id="WP_090622215.1">
    <property type="nucleotide sequence ID" value="NZ_FOQO01000001.1"/>
</dbReference>
<accession>A0A1I3CG89</accession>
<keyword evidence="1" id="KW-0732">Signal</keyword>
<evidence type="ECO:0000313" key="3">
    <source>
        <dbReference type="Proteomes" id="UP000198670"/>
    </source>
</evidence>